<dbReference type="RefSeq" id="WP_047006229.1">
    <property type="nucleotide sequence ID" value="NZ_CP018097.1"/>
</dbReference>
<dbReference type="InterPro" id="IPR035931">
    <property type="entry name" value="YlxR-like_sf"/>
</dbReference>
<gene>
    <name evidence="3" type="ORF">AAW01_05475</name>
</gene>
<dbReference type="SUPFAM" id="SSF55315">
    <property type="entry name" value="L30e-like"/>
    <property type="match status" value="1"/>
</dbReference>
<evidence type="ECO:0000256" key="1">
    <source>
        <dbReference type="SAM" id="MobiDB-lite"/>
    </source>
</evidence>
<feature type="region of interest" description="Disordered" evidence="1">
    <location>
        <begin position="1"/>
        <end position="27"/>
    </location>
</feature>
<sequence>MRNPPHDPLGSPETEGAASPRDAGSERRCVLTGRNAARDELVRLAVSPDGDVLPDANAKAPGRGAWIGVSRQELEDAIASGRLKGALSRAFKTGALAIPADLPVRLAGALEKALLDRLGLEMRSGRLILGSDRIANDARMGKVAALYHAADAKEDGRRKLDQAWRVGLDEEGSGRHGETLPLDRQALSVALGRENVVHLALADAKSAQRVSVPLARLQMYLGAGEAAPSLSPPAGE</sequence>
<name>A0A0G9MRL4_9SPHN</name>
<reference evidence="3 4" key="1">
    <citation type="submission" date="2015-04" db="EMBL/GenBank/DDBJ databases">
        <title>The draft genome sequence of Erythrobacr gangjinensis K7-2.</title>
        <authorList>
            <person name="Zhuang L."/>
            <person name="Liu Y."/>
            <person name="Shao Z."/>
        </authorList>
    </citation>
    <scope>NUCLEOTIDE SEQUENCE [LARGE SCALE GENOMIC DNA]</scope>
    <source>
        <strain evidence="3 4">K7-2</strain>
    </source>
</reference>
<proteinExistence type="predicted"/>
<dbReference type="InterPro" id="IPR029064">
    <property type="entry name" value="Ribosomal_eL30-like_sf"/>
</dbReference>
<evidence type="ECO:0000313" key="3">
    <source>
        <dbReference type="EMBL" id="KLE33381.1"/>
    </source>
</evidence>
<dbReference type="AlphaFoldDB" id="A0A0G9MRL4"/>
<dbReference type="OrthoDB" id="9799836at2"/>
<dbReference type="STRING" id="502682.BMF35_a0094"/>
<dbReference type="Proteomes" id="UP000053070">
    <property type="component" value="Unassembled WGS sequence"/>
</dbReference>
<keyword evidence="4" id="KW-1185">Reference proteome</keyword>
<dbReference type="Gene3D" id="3.30.1230.10">
    <property type="entry name" value="YlxR-like"/>
    <property type="match status" value="1"/>
</dbReference>
<dbReference type="Gene3D" id="3.30.1330.30">
    <property type="match status" value="1"/>
</dbReference>
<dbReference type="EMBL" id="LBHC01000001">
    <property type="protein sequence ID" value="KLE33381.1"/>
    <property type="molecule type" value="Genomic_DNA"/>
</dbReference>
<evidence type="ECO:0000313" key="4">
    <source>
        <dbReference type="Proteomes" id="UP000053070"/>
    </source>
</evidence>
<comment type="caution">
    <text evidence="3">The sequence shown here is derived from an EMBL/GenBank/DDBJ whole genome shotgun (WGS) entry which is preliminary data.</text>
</comment>
<dbReference type="Pfam" id="PF04296">
    <property type="entry name" value="YlxR"/>
    <property type="match status" value="1"/>
</dbReference>
<organism evidence="3 4">
    <name type="scientific">Aurantiacibacter gangjinensis</name>
    <dbReference type="NCBI Taxonomy" id="502682"/>
    <lineage>
        <taxon>Bacteria</taxon>
        <taxon>Pseudomonadati</taxon>
        <taxon>Pseudomonadota</taxon>
        <taxon>Alphaproteobacteria</taxon>
        <taxon>Sphingomonadales</taxon>
        <taxon>Erythrobacteraceae</taxon>
        <taxon>Aurantiacibacter</taxon>
    </lineage>
</organism>
<evidence type="ECO:0000259" key="2">
    <source>
        <dbReference type="Pfam" id="PF04296"/>
    </source>
</evidence>
<dbReference type="InterPro" id="IPR007393">
    <property type="entry name" value="YlxR_dom"/>
</dbReference>
<dbReference type="InterPro" id="IPR037465">
    <property type="entry name" value="YlxR"/>
</dbReference>
<protein>
    <recommendedName>
        <fullName evidence="2">YlxR domain-containing protein</fullName>
    </recommendedName>
</protein>
<dbReference type="SUPFAM" id="SSF64376">
    <property type="entry name" value="YlxR-like"/>
    <property type="match status" value="1"/>
</dbReference>
<accession>A0A0G9MRL4</accession>
<dbReference type="PANTHER" id="PTHR34215">
    <property type="entry name" value="BLL0784 PROTEIN"/>
    <property type="match status" value="1"/>
</dbReference>
<feature type="domain" description="YlxR" evidence="2">
    <location>
        <begin position="27"/>
        <end position="91"/>
    </location>
</feature>
<dbReference type="PANTHER" id="PTHR34215:SF1">
    <property type="entry name" value="YLXR DOMAIN-CONTAINING PROTEIN"/>
    <property type="match status" value="1"/>
</dbReference>
<dbReference type="PATRIC" id="fig|502682.8.peg.1120"/>